<name>A0A2Z4FRU8_9DELT</name>
<feature type="binding site" evidence="8">
    <location>
        <position position="79"/>
    </location>
    <ligand>
        <name>Zn(2+)</name>
        <dbReference type="ChEBI" id="CHEBI:29105"/>
        <note>catalytic</note>
    </ligand>
</feature>
<reference evidence="10 11" key="1">
    <citation type="submission" date="2018-06" db="EMBL/GenBank/DDBJ databases">
        <title>Lujinxingia sediminis gen. nov. sp. nov., a new facultative anaerobic member of the class Deltaproteobacteria, and proposal of Lujinxingaceae fam. nov.</title>
        <authorList>
            <person name="Guo L.-Y."/>
            <person name="Li C.-M."/>
            <person name="Wang S."/>
            <person name="Du Z.-J."/>
        </authorList>
    </citation>
    <scope>NUCLEOTIDE SEQUENCE [LARGE SCALE GENOMIC DNA]</scope>
    <source>
        <strain evidence="10 11">FA350</strain>
    </source>
</reference>
<dbReference type="GO" id="GO:0008270">
    <property type="term" value="F:zinc ion binding"/>
    <property type="evidence" value="ECO:0007669"/>
    <property type="project" value="UniProtKB-UniRule"/>
</dbReference>
<evidence type="ECO:0000256" key="7">
    <source>
        <dbReference type="ARBA" id="ARBA00048045"/>
    </source>
</evidence>
<evidence type="ECO:0000256" key="1">
    <source>
        <dbReference type="ARBA" id="ARBA00010669"/>
    </source>
</evidence>
<dbReference type="InterPro" id="IPR016192">
    <property type="entry name" value="APOBEC/CMP_deaminase_Zn-bd"/>
</dbReference>
<dbReference type="HAMAP" id="MF_00972">
    <property type="entry name" value="tRNA_aden_deaminase"/>
    <property type="match status" value="1"/>
</dbReference>
<evidence type="ECO:0000256" key="4">
    <source>
        <dbReference type="ARBA" id="ARBA00022723"/>
    </source>
</evidence>
<dbReference type="GO" id="GO:0002100">
    <property type="term" value="P:tRNA wobble adenosine to inosine editing"/>
    <property type="evidence" value="ECO:0007669"/>
    <property type="project" value="UniProtKB-UniRule"/>
</dbReference>
<comment type="function">
    <text evidence="8">Catalyzes the deamination of adenosine to inosine at the wobble position 34 of tRNA(Arg2).</text>
</comment>
<dbReference type="PANTHER" id="PTHR11079:SF202">
    <property type="entry name" value="TRNA-SPECIFIC ADENOSINE DEAMINASE"/>
    <property type="match status" value="1"/>
</dbReference>
<comment type="catalytic activity">
    <reaction evidence="7 8">
        <text>adenosine(34) in tRNA + H2O + H(+) = inosine(34) in tRNA + NH4(+)</text>
        <dbReference type="Rhea" id="RHEA:43168"/>
        <dbReference type="Rhea" id="RHEA-COMP:10373"/>
        <dbReference type="Rhea" id="RHEA-COMP:10374"/>
        <dbReference type="ChEBI" id="CHEBI:15377"/>
        <dbReference type="ChEBI" id="CHEBI:15378"/>
        <dbReference type="ChEBI" id="CHEBI:28938"/>
        <dbReference type="ChEBI" id="CHEBI:74411"/>
        <dbReference type="ChEBI" id="CHEBI:82852"/>
        <dbReference type="EC" id="3.5.4.33"/>
    </reaction>
</comment>
<evidence type="ECO:0000313" key="11">
    <source>
        <dbReference type="Proteomes" id="UP000249799"/>
    </source>
</evidence>
<dbReference type="NCBIfam" id="NF008113">
    <property type="entry name" value="PRK10860.1"/>
    <property type="match status" value="1"/>
</dbReference>
<dbReference type="CDD" id="cd01285">
    <property type="entry name" value="nucleoside_deaminase"/>
    <property type="match status" value="1"/>
</dbReference>
<protein>
    <recommendedName>
        <fullName evidence="8">tRNA-specific adenosine deaminase</fullName>
        <ecNumber evidence="8">3.5.4.33</ecNumber>
    </recommendedName>
</protein>
<dbReference type="PROSITE" id="PS00903">
    <property type="entry name" value="CYT_DCMP_DEAMINASES_1"/>
    <property type="match status" value="1"/>
</dbReference>
<dbReference type="InterPro" id="IPR016193">
    <property type="entry name" value="Cytidine_deaminase-like"/>
</dbReference>
<evidence type="ECO:0000256" key="2">
    <source>
        <dbReference type="ARBA" id="ARBA00011738"/>
    </source>
</evidence>
<feature type="domain" description="CMP/dCMP-type deaminase" evidence="9">
    <location>
        <begin position="1"/>
        <end position="122"/>
    </location>
</feature>
<accession>A0A2Z4FRU8</accession>
<dbReference type="PROSITE" id="PS51747">
    <property type="entry name" value="CYT_DCMP_DEAMINASES_2"/>
    <property type="match status" value="1"/>
</dbReference>
<evidence type="ECO:0000256" key="6">
    <source>
        <dbReference type="ARBA" id="ARBA00022833"/>
    </source>
</evidence>
<dbReference type="InterPro" id="IPR028883">
    <property type="entry name" value="tRNA_aden_deaminase"/>
</dbReference>
<organism evidence="10 11">
    <name type="scientific">Bradymonas sediminis</name>
    <dbReference type="NCBI Taxonomy" id="1548548"/>
    <lineage>
        <taxon>Bacteria</taxon>
        <taxon>Deltaproteobacteria</taxon>
        <taxon>Bradymonadales</taxon>
        <taxon>Bradymonadaceae</taxon>
        <taxon>Bradymonas</taxon>
    </lineage>
</organism>
<evidence type="ECO:0000256" key="5">
    <source>
        <dbReference type="ARBA" id="ARBA00022801"/>
    </source>
</evidence>
<feature type="binding site" evidence="8">
    <location>
        <position position="46"/>
    </location>
    <ligand>
        <name>Zn(2+)</name>
        <dbReference type="ChEBI" id="CHEBI:29105"/>
        <note>catalytic</note>
    </ligand>
</feature>
<dbReference type="GO" id="GO:0052717">
    <property type="term" value="F:tRNA-specific adenosine-34 deaminase activity"/>
    <property type="evidence" value="ECO:0007669"/>
    <property type="project" value="UniProtKB-UniRule"/>
</dbReference>
<comment type="cofactor">
    <cofactor evidence="8">
        <name>Zn(2+)</name>
        <dbReference type="ChEBI" id="CHEBI:29105"/>
    </cofactor>
    <text evidence="8">Binds 1 zinc ion per subunit.</text>
</comment>
<evidence type="ECO:0000256" key="8">
    <source>
        <dbReference type="HAMAP-Rule" id="MF_00972"/>
    </source>
</evidence>
<feature type="binding site" evidence="8">
    <location>
        <position position="76"/>
    </location>
    <ligand>
        <name>Zn(2+)</name>
        <dbReference type="ChEBI" id="CHEBI:29105"/>
        <note>catalytic</note>
    </ligand>
</feature>
<dbReference type="FunFam" id="3.40.140.10:FF:000005">
    <property type="entry name" value="tRNA-specific adenosine deaminase"/>
    <property type="match status" value="1"/>
</dbReference>
<dbReference type="Pfam" id="PF14437">
    <property type="entry name" value="MafB19-deam"/>
    <property type="match status" value="1"/>
</dbReference>
<dbReference type="InterPro" id="IPR002125">
    <property type="entry name" value="CMP_dCMP_dom"/>
</dbReference>
<dbReference type="KEGG" id="bsed:DN745_09410"/>
<comment type="similarity">
    <text evidence="1">Belongs to the cytidine and deoxycytidylate deaminase family. ADAT2 subfamily.</text>
</comment>
<dbReference type="OrthoDB" id="9802676at2"/>
<proteinExistence type="inferred from homology"/>
<sequence>MRLAIAEARKAADLGEVPVGSVVVLDGQVVSTGFNRRETWQDPTAHAELIAMRRAAEKLGSWRLLDCTLYITLEPCPMCAGTIINSRVPRVVYGARDAKAGAARSLYAMLEDPRLNHRVDITENCLRDECAGLLTDFFEAIRQRRKAARE</sequence>
<comment type="subunit">
    <text evidence="2 8">Homodimer.</text>
</comment>
<dbReference type="InterPro" id="IPR058535">
    <property type="entry name" value="MafB19-deam"/>
</dbReference>
<gene>
    <name evidence="8" type="primary">tadA</name>
    <name evidence="10" type="ORF">DN745_09410</name>
</gene>
<keyword evidence="5 8" id="KW-0378">Hydrolase</keyword>
<keyword evidence="3 8" id="KW-0819">tRNA processing</keyword>
<evidence type="ECO:0000313" key="10">
    <source>
        <dbReference type="EMBL" id="AWV91396.1"/>
    </source>
</evidence>
<keyword evidence="4 8" id="KW-0479">Metal-binding</keyword>
<keyword evidence="11" id="KW-1185">Reference proteome</keyword>
<dbReference type="Proteomes" id="UP000249799">
    <property type="component" value="Chromosome"/>
</dbReference>
<feature type="active site" description="Proton donor" evidence="8">
    <location>
        <position position="48"/>
    </location>
</feature>
<dbReference type="EMBL" id="CP030032">
    <property type="protein sequence ID" value="AWV91396.1"/>
    <property type="molecule type" value="Genomic_DNA"/>
</dbReference>
<dbReference type="PANTHER" id="PTHR11079">
    <property type="entry name" value="CYTOSINE DEAMINASE FAMILY MEMBER"/>
    <property type="match status" value="1"/>
</dbReference>
<dbReference type="EC" id="3.5.4.33" evidence="8"/>
<evidence type="ECO:0000259" key="9">
    <source>
        <dbReference type="PROSITE" id="PS51747"/>
    </source>
</evidence>
<keyword evidence="6 8" id="KW-0862">Zinc</keyword>
<evidence type="ECO:0000256" key="3">
    <source>
        <dbReference type="ARBA" id="ARBA00022694"/>
    </source>
</evidence>
<dbReference type="AlphaFoldDB" id="A0A2Z4FRU8"/>
<dbReference type="Gene3D" id="3.40.140.10">
    <property type="entry name" value="Cytidine Deaminase, domain 2"/>
    <property type="match status" value="1"/>
</dbReference>
<dbReference type="SUPFAM" id="SSF53927">
    <property type="entry name" value="Cytidine deaminase-like"/>
    <property type="match status" value="1"/>
</dbReference>